<evidence type="ECO:0000256" key="9">
    <source>
        <dbReference type="ARBA" id="ARBA00023026"/>
    </source>
</evidence>
<feature type="chain" id="PRO_5002955198" description="Hyphally-regulated cell wall protein N-terminal domain-containing protein" evidence="14">
    <location>
        <begin position="21"/>
        <end position="1383"/>
    </location>
</feature>
<dbReference type="GO" id="GO:0009986">
    <property type="term" value="C:cell surface"/>
    <property type="evidence" value="ECO:0007669"/>
    <property type="project" value="UniProtKB-ARBA"/>
</dbReference>
<dbReference type="Pfam" id="PF15789">
    <property type="entry name" value="Hyr1"/>
    <property type="match status" value="10"/>
</dbReference>
<evidence type="ECO:0000256" key="5">
    <source>
        <dbReference type="ARBA" id="ARBA00022512"/>
    </source>
</evidence>
<dbReference type="Proteomes" id="UP000002037">
    <property type="component" value="Unassembled WGS sequence"/>
</dbReference>
<reference evidence="16 17" key="1">
    <citation type="journal article" date="2009" name="Nature">
        <title>Evolution of pathogenicity and sexual reproduction in eight Candida genomes.</title>
        <authorList>
            <person name="Butler G."/>
            <person name="Rasmussen M.D."/>
            <person name="Lin M.F."/>
            <person name="Santos M.A."/>
            <person name="Sakthikumar S."/>
            <person name="Munro C.A."/>
            <person name="Rheinbay E."/>
            <person name="Grabherr M."/>
            <person name="Forche A."/>
            <person name="Reedy J.L."/>
            <person name="Agrafioti I."/>
            <person name="Arnaud M.B."/>
            <person name="Bates S."/>
            <person name="Brown A.J."/>
            <person name="Brunke S."/>
            <person name="Costanzo M.C."/>
            <person name="Fitzpatrick D.A."/>
            <person name="de Groot P.W."/>
            <person name="Harris D."/>
            <person name="Hoyer L.L."/>
            <person name="Hube B."/>
            <person name="Klis F.M."/>
            <person name="Kodira C."/>
            <person name="Lennard N."/>
            <person name="Logue M.E."/>
            <person name="Martin R."/>
            <person name="Neiman A.M."/>
            <person name="Nikolaou E."/>
            <person name="Quail M.A."/>
            <person name="Quinn J."/>
            <person name="Santos M.C."/>
            <person name="Schmitzberger F.F."/>
            <person name="Sherlock G."/>
            <person name="Shah P."/>
            <person name="Silverstein K.A."/>
            <person name="Skrzypek M.S."/>
            <person name="Soll D."/>
            <person name="Staggs R."/>
            <person name="Stansfield I."/>
            <person name="Stumpf M.P."/>
            <person name="Sudbery P.E."/>
            <person name="Srikantha T."/>
            <person name="Zeng Q."/>
            <person name="Berman J."/>
            <person name="Berriman M."/>
            <person name="Heitman J."/>
            <person name="Gow N.A."/>
            <person name="Lorenz M.C."/>
            <person name="Birren B.W."/>
            <person name="Kellis M."/>
            <person name="Cuomo C.A."/>
        </authorList>
    </citation>
    <scope>NUCLEOTIDE SEQUENCE [LARGE SCALE GENOMIC DNA]</scope>
    <source>
        <strain evidence="17">ATCC MYA-3404 / T1</strain>
    </source>
</reference>
<keyword evidence="10" id="KW-0472">Membrane</keyword>
<keyword evidence="8 14" id="KW-0732">Signal</keyword>
<evidence type="ECO:0000256" key="6">
    <source>
        <dbReference type="ARBA" id="ARBA00022525"/>
    </source>
</evidence>
<dbReference type="InterPro" id="IPR031573">
    <property type="entry name" value="Cell_wall_rpt"/>
</dbReference>
<dbReference type="Pfam" id="PF11765">
    <property type="entry name" value="Hyphal_reg_CWP"/>
    <property type="match status" value="1"/>
</dbReference>
<proteinExistence type="inferred from homology"/>
<sequence>MLFIWKLLLVTYLFILRTSAIEVYDNRVDRGVFDIQFGDIKIYPGATWSLIDRAISAFVGELQVERDAGFYITSTNPWIGLEVGFTSLHKSIVNHGVIAFNSVVSLVKSSYDLAGYSFTNHGEMYFGASGSLSGKMGITAEHWTNNGLIVFYQNQRSSGSVKLGRALGSITNNGQICFFHQVFSPNTDIVGNGCITAQEASTIYIPSAAQSFDAMQSIYLADSKSSIIVKAISTPQTFDVYGFGNGNKIGLTVPLVGLPLVGSAFSYSTKTGILTLRSIALTQHFNIGPGYDPHRFKIVTDSGEGLPSTINGSVQYDGPVPKRMIPKNCRAECKPLPQAPGTEPTRFLTTVVLTAHDEPDTRSGIVDITTNTKGEWYTTTSLYPKMTTKENTKPAATAVNQQQQQTATTTKIQPDSQVDIGIVVEPEETELVYPLVENPFSGSSMVMISSTDEPTDTIFETSVPTVAEPVPESNIETNIYQSNVDESNALDSSDIQSDMFSSSGINNPATVSTTEKNFGSQSLGSSNVYKSSAVDYEYSSSVGIMESSIDAEESQVINSESSIAEASNLENGPLSFIAPSEAIIISSVESQYSESQYHQAQPSAALESTKPDTFEPANLEFSHRPGSPFGEPGFPFQQGEVMKYTTTWEVTNMAGEVTTESGVVSKSGNIESTITTFPPVHQTQYTKTWEVVNSAGLVVTESGIVNESGSQIDTITTFPPELQTQYTTTWGVINSDGSESSESGIVVQLGNSYTTITTFPPQLQTQYTTTWEVTNSERSIWSESGIVSQSGNSVSTVTTFPQELKTQYTSTWEVTNSDGSVSSQSGVVSQSGNHVTTVSTFPPLFQTKFTTTWEVTNSDGVIWSESGIVSQFGNSMSIITTFPHEHKIVSPTVSQLIMSDADNKPSESGGVSKPCESDTENQPCNSGVSSETCETISSSESCETISSSEDCESISINSSLSTKCTDDWDSASESSILCNSNIISGTCPETDTITQPCHQTQYISTWEVTKSDGFISSLSGIISESGSFVTTITTFPPQFDITLGMIPETIKTDGYTTSELFDVSESEAAVQSGVISQSSIVYESNIVGNSDSSCKSEVVGYSSTPCNTDIVSQSDFACQSDPASQSDPACESDSTASRPCESDSAVSKPCDSDSSINEATSNIQTQYTTTWEITNSDGSISTESGIVSQSGIYLSTITTFPPEHQIQYTKTWEVTDIHGSVFQESGIVSESGKSFTTITTFPRQETDEEMSSTEYTTTFVTTNSEGENFTATGVIIVATDEENSWYSKTYILPTACEAQNCILSEVVVSTDGDEHTKGITEIDCSSETDDPTCSYFVLTTFETHSVYGPLTSGEPGVSTLGNIANILKTTLIEWVISILILIM</sequence>
<feature type="domain" description="Hyphally-regulated cell wall protein N-terminal" evidence="15">
    <location>
        <begin position="13"/>
        <end position="340"/>
    </location>
</feature>
<keyword evidence="11" id="KW-0325">Glycoprotein</keyword>
<keyword evidence="9" id="KW-0843">Virulence</keyword>
<dbReference type="OrthoDB" id="4022214at2759"/>
<evidence type="ECO:0000256" key="10">
    <source>
        <dbReference type="ARBA" id="ARBA00023136"/>
    </source>
</evidence>
<evidence type="ECO:0000256" key="12">
    <source>
        <dbReference type="ARBA" id="ARBA00023288"/>
    </source>
</evidence>
<evidence type="ECO:0000256" key="2">
    <source>
        <dbReference type="ARBA" id="ARBA00004191"/>
    </source>
</evidence>
<keyword evidence="17" id="KW-1185">Reference proteome</keyword>
<evidence type="ECO:0000256" key="11">
    <source>
        <dbReference type="ARBA" id="ARBA00023180"/>
    </source>
</evidence>
<evidence type="ECO:0000256" key="1">
    <source>
        <dbReference type="ARBA" id="ARBA00003560"/>
    </source>
</evidence>
<evidence type="ECO:0000313" key="17">
    <source>
        <dbReference type="Proteomes" id="UP000002037"/>
    </source>
</evidence>
<feature type="region of interest" description="Disordered" evidence="13">
    <location>
        <begin position="1118"/>
        <end position="1157"/>
    </location>
</feature>
<dbReference type="GeneID" id="8302170"/>
<evidence type="ECO:0000259" key="15">
    <source>
        <dbReference type="Pfam" id="PF11765"/>
    </source>
</evidence>
<evidence type="ECO:0000256" key="14">
    <source>
        <dbReference type="SAM" id="SignalP"/>
    </source>
</evidence>
<dbReference type="GO" id="GO:0009277">
    <property type="term" value="C:fungal-type cell wall"/>
    <property type="evidence" value="ECO:0007669"/>
    <property type="project" value="UniProtKB-ARBA"/>
</dbReference>
<evidence type="ECO:0000256" key="7">
    <source>
        <dbReference type="ARBA" id="ARBA00022622"/>
    </source>
</evidence>
<evidence type="ECO:0000256" key="8">
    <source>
        <dbReference type="ARBA" id="ARBA00022729"/>
    </source>
</evidence>
<comment type="subcellular location">
    <subcellularLocation>
        <location evidence="3">Membrane</location>
        <topology evidence="3">Lipid-anchor</topology>
        <topology evidence="3">GPI-anchor</topology>
    </subcellularLocation>
    <subcellularLocation>
        <location evidence="2">Secreted</location>
        <location evidence="2">Cell wall</location>
    </subcellularLocation>
</comment>
<dbReference type="HOGENOM" id="CLU_255439_0_0_1"/>
<keyword evidence="7" id="KW-0336">GPI-anchor</keyword>
<dbReference type="KEGG" id="ctp:CTRG_00233"/>
<dbReference type="InterPro" id="IPR021031">
    <property type="entry name" value="Hyphal-reg_cell_wall_N"/>
</dbReference>
<dbReference type="VEuPathDB" id="FungiDB:CTRG_00233"/>
<keyword evidence="12" id="KW-0449">Lipoprotein</keyword>
<gene>
    <name evidence="16" type="ORF">CTRG_00233</name>
</gene>
<dbReference type="RefSeq" id="XP_002545452.1">
    <property type="nucleotide sequence ID" value="XM_002545406.1"/>
</dbReference>
<dbReference type="EMBL" id="GG692395">
    <property type="protein sequence ID" value="EER35494.1"/>
    <property type="molecule type" value="Genomic_DNA"/>
</dbReference>
<keyword evidence="5" id="KW-0134">Cell wall</keyword>
<dbReference type="eggNOG" id="KOG1216">
    <property type="taxonomic scope" value="Eukaryota"/>
</dbReference>
<evidence type="ECO:0000256" key="4">
    <source>
        <dbReference type="ARBA" id="ARBA00009873"/>
    </source>
</evidence>
<feature type="signal peptide" evidence="14">
    <location>
        <begin position="1"/>
        <end position="20"/>
    </location>
</feature>
<feature type="region of interest" description="Disordered" evidence="13">
    <location>
        <begin position="900"/>
        <end position="931"/>
    </location>
</feature>
<keyword evidence="6" id="KW-0964">Secreted</keyword>
<evidence type="ECO:0000313" key="16">
    <source>
        <dbReference type="EMBL" id="EER35494.1"/>
    </source>
</evidence>
<accession>C5M2E4</accession>
<name>C5M2E4_CANTT</name>
<evidence type="ECO:0000256" key="3">
    <source>
        <dbReference type="ARBA" id="ARBA00004589"/>
    </source>
</evidence>
<dbReference type="GO" id="GO:0098552">
    <property type="term" value="C:side of membrane"/>
    <property type="evidence" value="ECO:0007669"/>
    <property type="project" value="UniProtKB-KW"/>
</dbReference>
<protein>
    <recommendedName>
        <fullName evidence="15">Hyphally-regulated cell wall protein N-terminal domain-containing protein</fullName>
    </recommendedName>
</protein>
<organism evidence="16 17">
    <name type="scientific">Candida tropicalis (strain ATCC MYA-3404 / T1)</name>
    <name type="common">Yeast</name>
    <dbReference type="NCBI Taxonomy" id="294747"/>
    <lineage>
        <taxon>Eukaryota</taxon>
        <taxon>Fungi</taxon>
        <taxon>Dikarya</taxon>
        <taxon>Ascomycota</taxon>
        <taxon>Saccharomycotina</taxon>
        <taxon>Pichiomycetes</taxon>
        <taxon>Debaryomycetaceae</taxon>
        <taxon>Candida/Lodderomyces clade</taxon>
        <taxon>Candida</taxon>
    </lineage>
</organism>
<feature type="compositionally biased region" description="Polar residues" evidence="13">
    <location>
        <begin position="1118"/>
        <end position="1137"/>
    </location>
</feature>
<evidence type="ECO:0000256" key="13">
    <source>
        <dbReference type="SAM" id="MobiDB-lite"/>
    </source>
</evidence>
<comment type="function">
    <text evidence="1">GPI-anchored cell wall protein involved in cell wall organization, hyphal growth, as well as in host-fungal interaction and virulence.</text>
</comment>
<comment type="similarity">
    <text evidence="4">Belongs to the HYR1/IFF family.</text>
</comment>